<dbReference type="Pfam" id="PF00462">
    <property type="entry name" value="Glutaredoxin"/>
    <property type="match status" value="1"/>
</dbReference>
<dbReference type="AlphaFoldDB" id="A0A443P1G2"/>
<protein>
    <submittedName>
        <fullName evidence="3">DEP domain-containing protein</fullName>
    </submittedName>
</protein>
<dbReference type="PANTHER" id="PTHR46361">
    <property type="entry name" value="ELECTRON CARRIER/ PROTEIN DISULFIDE OXIDOREDUCTASE"/>
    <property type="match status" value="1"/>
</dbReference>
<proteinExistence type="predicted"/>
<dbReference type="STRING" id="337451.A0A443P1G2"/>
<dbReference type="PANTHER" id="PTHR46361:SF1">
    <property type="entry name" value="F26K24.21 PROTEIN"/>
    <property type="match status" value="1"/>
</dbReference>
<evidence type="ECO:0000313" key="4">
    <source>
        <dbReference type="Proteomes" id="UP000283530"/>
    </source>
</evidence>
<dbReference type="SMART" id="SM00049">
    <property type="entry name" value="DEP"/>
    <property type="match status" value="1"/>
</dbReference>
<reference evidence="3 4" key="1">
    <citation type="journal article" date="2019" name="Nat. Plants">
        <title>Stout camphor tree genome fills gaps in understanding of flowering plant genome evolution.</title>
        <authorList>
            <person name="Chaw S.M."/>
            <person name="Liu Y.C."/>
            <person name="Wu Y.W."/>
            <person name="Wang H.Y."/>
            <person name="Lin C.I."/>
            <person name="Wu C.S."/>
            <person name="Ke H.M."/>
            <person name="Chang L.Y."/>
            <person name="Hsu C.Y."/>
            <person name="Yang H.T."/>
            <person name="Sudianto E."/>
            <person name="Hsu M.H."/>
            <person name="Wu K.P."/>
            <person name="Wang L.N."/>
            <person name="Leebens-Mack J.H."/>
            <person name="Tsai I.J."/>
        </authorList>
    </citation>
    <scope>NUCLEOTIDE SEQUENCE [LARGE SCALE GENOMIC DNA]</scope>
    <source>
        <strain evidence="4">cv. Chaw 1501</strain>
        <tissue evidence="3">Young leaves</tissue>
    </source>
</reference>
<dbReference type="InterPro" id="IPR002109">
    <property type="entry name" value="Glutaredoxin"/>
</dbReference>
<organism evidence="3 4">
    <name type="scientific">Cinnamomum micranthum f. kanehirae</name>
    <dbReference type="NCBI Taxonomy" id="337451"/>
    <lineage>
        <taxon>Eukaryota</taxon>
        <taxon>Viridiplantae</taxon>
        <taxon>Streptophyta</taxon>
        <taxon>Embryophyta</taxon>
        <taxon>Tracheophyta</taxon>
        <taxon>Spermatophyta</taxon>
        <taxon>Magnoliopsida</taxon>
        <taxon>Magnoliidae</taxon>
        <taxon>Laurales</taxon>
        <taxon>Lauraceae</taxon>
        <taxon>Cinnamomum</taxon>
    </lineage>
</organism>
<name>A0A443P1G2_9MAGN</name>
<comment type="caution">
    <text evidence="3">The sequence shown here is derived from an EMBL/GenBank/DDBJ whole genome shotgun (WGS) entry which is preliminary data.</text>
</comment>
<gene>
    <name evidence="3" type="ORF">CKAN_01346400</name>
</gene>
<dbReference type="Gene3D" id="3.40.30.10">
    <property type="entry name" value="Glutaredoxin"/>
    <property type="match status" value="1"/>
</dbReference>
<dbReference type="Gene3D" id="1.10.10.10">
    <property type="entry name" value="Winged helix-like DNA-binding domain superfamily/Winged helix DNA-binding domain"/>
    <property type="match status" value="1"/>
</dbReference>
<dbReference type="Pfam" id="PF04784">
    <property type="entry name" value="DUF547"/>
    <property type="match status" value="1"/>
</dbReference>
<dbReference type="InterPro" id="IPR036249">
    <property type="entry name" value="Thioredoxin-like_sf"/>
</dbReference>
<keyword evidence="4" id="KW-1185">Reference proteome</keyword>
<dbReference type="InterPro" id="IPR000591">
    <property type="entry name" value="DEP_dom"/>
</dbReference>
<feature type="compositionally biased region" description="Basic and acidic residues" evidence="1">
    <location>
        <begin position="30"/>
        <end position="48"/>
    </location>
</feature>
<dbReference type="Proteomes" id="UP000283530">
    <property type="component" value="Unassembled WGS sequence"/>
</dbReference>
<dbReference type="InterPro" id="IPR036388">
    <property type="entry name" value="WH-like_DNA-bd_sf"/>
</dbReference>
<dbReference type="Pfam" id="PF00610">
    <property type="entry name" value="DEP"/>
    <property type="match status" value="1"/>
</dbReference>
<feature type="domain" description="DEP" evidence="2">
    <location>
        <begin position="289"/>
        <end position="362"/>
    </location>
</feature>
<dbReference type="OrthoDB" id="418495at2759"/>
<feature type="region of interest" description="Disordered" evidence="1">
    <location>
        <begin position="79"/>
        <end position="119"/>
    </location>
</feature>
<feature type="compositionally biased region" description="Basic and acidic residues" evidence="1">
    <location>
        <begin position="101"/>
        <end position="119"/>
    </location>
</feature>
<dbReference type="EMBL" id="QPKB01000005">
    <property type="protein sequence ID" value="RWR84640.1"/>
    <property type="molecule type" value="Genomic_DNA"/>
</dbReference>
<sequence>MEQGNEEKRKTLLPNNKAEENNTNETGNHVLRDENGTGKPRSESRENGAETVKINGVLEANRDYSPKHLINGQDQILHPHSLLPQPEAPPGLTKSSSNGEDCNRIDRSPSDGDRPSIGRFLRDSIKRISSLKESDGRDRKSCPSPVTEFHLSGLKVIVKSHGVVDFNFNGRISFFSRSGCRESTAVRSFFRERGLRFVEINVDVYAEREKELIRRSGSASVPKVFFNEKMIGGLEELNLMVDGGDFEMRVREMMRRRCPESGPAAPVYGFDDPDEEEWTDEMVGIVRVLRQRLPIQDRMVKMKMVKNCFMGREMVEVMIEQLDCGRKKAVEIGKVIARKHFIHHVSQENDFEDGNHLYRFLEHEPIIPRCFNFRGSTNDNEPKPAAVIGRKLAKIMSAILEAYGSEDCCHVDYNRIRKSEEFRRYVNLVQDLQRVDVLALSEDEKLAFFLNLYNAMIIHAVIRNGCPEGVIDRRTFYGDFNYIVGGYPYSLTVIKNGILRSNRRQPYSLIKPFNVGDKRLEVALPKVNPLIHFGLCNGTRSSPTVRFFSAEGIDAELRVAAREFFIGDAMEVDLDKRTVYFSRIIKWYCVDFVPEKDILKWILNYLDATKAGLLMHLLSDGGPINFVYQKYDWSLNSEWKIEYLGC</sequence>
<dbReference type="GO" id="GO:0035556">
    <property type="term" value="P:intracellular signal transduction"/>
    <property type="evidence" value="ECO:0007669"/>
    <property type="project" value="InterPro"/>
</dbReference>
<dbReference type="SUPFAM" id="SSF52833">
    <property type="entry name" value="Thioredoxin-like"/>
    <property type="match status" value="1"/>
</dbReference>
<dbReference type="PROSITE" id="PS50186">
    <property type="entry name" value="DEP"/>
    <property type="match status" value="1"/>
</dbReference>
<evidence type="ECO:0000259" key="2">
    <source>
        <dbReference type="PROSITE" id="PS50186"/>
    </source>
</evidence>
<accession>A0A443P1G2</accession>
<evidence type="ECO:0000313" key="3">
    <source>
        <dbReference type="EMBL" id="RWR84640.1"/>
    </source>
</evidence>
<dbReference type="InterPro" id="IPR006869">
    <property type="entry name" value="DUF547"/>
</dbReference>
<evidence type="ECO:0000256" key="1">
    <source>
        <dbReference type="SAM" id="MobiDB-lite"/>
    </source>
</evidence>
<dbReference type="SUPFAM" id="SSF46785">
    <property type="entry name" value="Winged helix' DNA-binding domain"/>
    <property type="match status" value="1"/>
</dbReference>
<dbReference type="CDD" id="cd04371">
    <property type="entry name" value="DEP"/>
    <property type="match status" value="1"/>
</dbReference>
<feature type="compositionally biased region" description="Basic and acidic residues" evidence="1">
    <location>
        <begin position="1"/>
        <end position="10"/>
    </location>
</feature>
<dbReference type="InterPro" id="IPR036390">
    <property type="entry name" value="WH_DNA-bd_sf"/>
</dbReference>
<feature type="region of interest" description="Disordered" evidence="1">
    <location>
        <begin position="1"/>
        <end position="54"/>
    </location>
</feature>
<dbReference type="PROSITE" id="PS51354">
    <property type="entry name" value="GLUTAREDOXIN_2"/>
    <property type="match status" value="1"/>
</dbReference>